<protein>
    <submittedName>
        <fullName evidence="1">Uncharacterized protein</fullName>
    </submittedName>
</protein>
<keyword evidence="2" id="KW-1185">Reference proteome</keyword>
<proteinExistence type="predicted"/>
<comment type="caution">
    <text evidence="1">The sequence shown here is derived from an EMBL/GenBank/DDBJ whole genome shotgun (WGS) entry which is preliminary data.</text>
</comment>
<sequence>MWRRHLRHFERLVAVFATIALPAVASYGQSGQMMNLEMPQMPTIAVPTLSTGFYTPSSNGFSSGIESPSAPVAPAKGAPANAVAQDNASSAASALSQKTSAAETLKASDISALNGLGLFGSISDVLGANNPAQSSGSPSQTAVLNMILAKLGEIKEAVGNAPAQKTQVSSPRQNPKILRFSADGVDYLPLIKSSFFSSLESDGTFLLTGDIRSASGEKMQDETFYFLFKSAGIENGVPNYSVETSVSQRSDNPSSFFRRLSERGDIIARRTGNLVTMRVSDGMQMDLLLALDN</sequence>
<dbReference type="eggNOG" id="ENOG502ZYEE">
    <property type="taxonomic scope" value="Bacteria"/>
</dbReference>
<name>H7ENM4_9SPIR</name>
<accession>H7ENM4</accession>
<gene>
    <name evidence="1" type="ORF">TresaDRAFT_0777</name>
</gene>
<organism evidence="1 2">
    <name type="scientific">Treponema saccharophilum DSM 2985</name>
    <dbReference type="NCBI Taxonomy" id="907348"/>
    <lineage>
        <taxon>Bacteria</taxon>
        <taxon>Pseudomonadati</taxon>
        <taxon>Spirochaetota</taxon>
        <taxon>Spirochaetia</taxon>
        <taxon>Spirochaetales</taxon>
        <taxon>Treponemataceae</taxon>
        <taxon>Treponema</taxon>
    </lineage>
</organism>
<dbReference type="AlphaFoldDB" id="H7ENM4"/>
<evidence type="ECO:0000313" key="2">
    <source>
        <dbReference type="Proteomes" id="UP000003571"/>
    </source>
</evidence>
<reference evidence="1 2" key="1">
    <citation type="submission" date="2011-09" db="EMBL/GenBank/DDBJ databases">
        <title>The draft genome of Treponema saccharophilum DSM 2985.</title>
        <authorList>
            <consortium name="US DOE Joint Genome Institute (JGI-PGF)"/>
            <person name="Lucas S."/>
            <person name="Copeland A."/>
            <person name="Lapidus A."/>
            <person name="Glavina del Rio T."/>
            <person name="Dalin E."/>
            <person name="Tice H."/>
            <person name="Bruce D."/>
            <person name="Goodwin L."/>
            <person name="Pitluck S."/>
            <person name="Peters L."/>
            <person name="Kyrpides N."/>
            <person name="Mavromatis K."/>
            <person name="Ivanova N."/>
            <person name="Markowitz V."/>
            <person name="Cheng J.-F."/>
            <person name="Hugenholtz P."/>
            <person name="Woyke T."/>
            <person name="Wu D."/>
            <person name="Gronow S."/>
            <person name="Wellnitz S."/>
            <person name="Brambilla E."/>
            <person name="Klenk H.-P."/>
            <person name="Eisen J.A."/>
        </authorList>
    </citation>
    <scope>NUCLEOTIDE SEQUENCE [LARGE SCALE GENOMIC DNA]</scope>
    <source>
        <strain evidence="1 2">DSM 2985</strain>
    </source>
</reference>
<evidence type="ECO:0000313" key="1">
    <source>
        <dbReference type="EMBL" id="EIC00952.1"/>
    </source>
</evidence>
<dbReference type="STRING" id="907348.TresaDRAFT_0777"/>
<dbReference type="EMBL" id="AGRW01000053">
    <property type="protein sequence ID" value="EIC00952.1"/>
    <property type="molecule type" value="Genomic_DNA"/>
</dbReference>
<dbReference type="Proteomes" id="UP000003571">
    <property type="component" value="Unassembled WGS sequence"/>
</dbReference>
<dbReference type="PATRIC" id="fig|907348.3.peg.2551"/>